<dbReference type="OrthoDB" id="79514at2759"/>
<dbReference type="Proteomes" id="UP000616769">
    <property type="component" value="Unassembled WGS sequence"/>
</dbReference>
<dbReference type="InterPro" id="IPR027417">
    <property type="entry name" value="P-loop_NTPase"/>
</dbReference>
<evidence type="ECO:0000256" key="2">
    <source>
        <dbReference type="ARBA" id="ARBA00023161"/>
    </source>
</evidence>
<gene>
    <name evidence="3" type="ORF">QR98_0036620</name>
</gene>
<dbReference type="PANTHER" id="PTHR14270:SF0">
    <property type="entry name" value="NONSENSE-MEDIATED MRNA DECAY FACTOR SMG9"/>
    <property type="match status" value="1"/>
</dbReference>
<reference evidence="3 4" key="1">
    <citation type="journal article" date="2015" name="Parasit. Vectors">
        <title>Draft genome of the scabies mite.</title>
        <authorList>
            <person name="Rider S.D.Jr."/>
            <person name="Morgan M.S."/>
            <person name="Arlian L.G."/>
        </authorList>
    </citation>
    <scope>NUCLEOTIDE SEQUENCE [LARGE SCALE GENOMIC DNA]</scope>
    <source>
        <strain evidence="3">Arlian Lab</strain>
    </source>
</reference>
<dbReference type="EMBL" id="JXLN01010147">
    <property type="protein sequence ID" value="KPM05203.1"/>
    <property type="molecule type" value="Genomic_DNA"/>
</dbReference>
<proteinExistence type="inferred from homology"/>
<evidence type="ECO:0000256" key="1">
    <source>
        <dbReference type="ARBA" id="ARBA00007712"/>
    </source>
</evidence>
<accession>A0A132A2Q0</accession>
<protein>
    <submittedName>
        <fullName evidence="3">SMG9-like protein</fullName>
    </submittedName>
</protein>
<dbReference type="Gene3D" id="3.40.50.300">
    <property type="entry name" value="P-loop containing nucleotide triphosphate hydrolases"/>
    <property type="match status" value="1"/>
</dbReference>
<dbReference type="AlphaFoldDB" id="A0A132A2Q0"/>
<comment type="similarity">
    <text evidence="1">Belongs to the SMG9 family.</text>
</comment>
<sequence>MAPGIKTMKVRREEKFRNFEFNFLHQNETLINSLLRADSPQTFNNSNVLSTVDSKLSMTNNNPAIIHRSDHIQTFSIVSAVGLDGTGKSSLLNSIAQNEIFPTRSSLAEKNSENPLSHVTCGIDMHVTAERIFLLDTQPLLSASVLDELLKQDASKSSYAFAGSTQIFSSLVGFDIAEMENFAFIYSLQLLTFLMTVCNHVILVIDSFTLDTHLFKLLATACMMLTEAVLTRFNLIIYLKNDREKQRYWGDSNSFARSTEIESKFKKSFINLGLKINFVFINNDESLLFTTVVRPQQSFIISDSASSIINYQSERLWFHSIQKFWENLTKKSSLYSEYAKYLP</sequence>
<name>A0A132A2Q0_SARSC</name>
<dbReference type="SUPFAM" id="SSF52540">
    <property type="entry name" value="P-loop containing nucleoside triphosphate hydrolases"/>
    <property type="match status" value="1"/>
</dbReference>
<dbReference type="InterPro" id="IPR039177">
    <property type="entry name" value="SMG9"/>
</dbReference>
<evidence type="ECO:0000313" key="4">
    <source>
        <dbReference type="Proteomes" id="UP000616769"/>
    </source>
</evidence>
<dbReference type="PANTHER" id="PTHR14270">
    <property type="entry name" value="NONSENSE-MEDIATED MRNA DECAY FACTOR SMG9"/>
    <property type="match status" value="1"/>
</dbReference>
<keyword evidence="2" id="KW-0866">Nonsense-mediated mRNA decay</keyword>
<comment type="caution">
    <text evidence="3">The sequence shown here is derived from an EMBL/GenBank/DDBJ whole genome shotgun (WGS) entry which is preliminary data.</text>
</comment>
<dbReference type="GO" id="GO:0000184">
    <property type="term" value="P:nuclear-transcribed mRNA catabolic process, nonsense-mediated decay"/>
    <property type="evidence" value="ECO:0007669"/>
    <property type="project" value="UniProtKB-KW"/>
</dbReference>
<evidence type="ECO:0000313" key="3">
    <source>
        <dbReference type="EMBL" id="KPM05203.1"/>
    </source>
</evidence>
<dbReference type="VEuPathDB" id="VectorBase:SSCA010136"/>
<organism evidence="3 4">
    <name type="scientific">Sarcoptes scabiei</name>
    <name type="common">Itch mite</name>
    <name type="synonym">Acarus scabiei</name>
    <dbReference type="NCBI Taxonomy" id="52283"/>
    <lineage>
        <taxon>Eukaryota</taxon>
        <taxon>Metazoa</taxon>
        <taxon>Ecdysozoa</taxon>
        <taxon>Arthropoda</taxon>
        <taxon>Chelicerata</taxon>
        <taxon>Arachnida</taxon>
        <taxon>Acari</taxon>
        <taxon>Acariformes</taxon>
        <taxon>Sarcoptiformes</taxon>
        <taxon>Astigmata</taxon>
        <taxon>Psoroptidia</taxon>
        <taxon>Sarcoptoidea</taxon>
        <taxon>Sarcoptidae</taxon>
        <taxon>Sarcoptinae</taxon>
        <taxon>Sarcoptes</taxon>
    </lineage>
</organism>